<dbReference type="EMBL" id="GAIX01005383">
    <property type="protein sequence ID" value="JAA87177.1"/>
    <property type="molecule type" value="Transcribed_RNA"/>
</dbReference>
<feature type="region of interest" description="Disordered" evidence="1">
    <location>
        <begin position="123"/>
        <end position="150"/>
    </location>
</feature>
<sequence>MGAECLPESPGIKGCTDFSQSLLDEMETIFRSMDDRQDEDLRTKQSEIEAALRAHTLSKKKGYSGTMKPMSAHDKKTLDTAVALANEITSRSMTDLESDKKPATSASERSKFPFKFPLVSSLHHASHHEADKEAPDKAERRNFSEEAKSVPDIQATITKECKQAYESLIEKPTPSMVIAQLTNDMPITSIKVLTIPMPAPRQHVGQHHSLQKQMPHQTRKIATEISTTFKKDDEDHVNMVPLP</sequence>
<keyword evidence="2" id="KW-0808">Transferase</keyword>
<name>S4PXA4_9NEOP</name>
<feature type="non-terminal residue" evidence="2">
    <location>
        <position position="243"/>
    </location>
</feature>
<reference evidence="2" key="2">
    <citation type="submission" date="2013-05" db="EMBL/GenBank/DDBJ databases">
        <authorList>
            <person name="Carter J.-M."/>
            <person name="Baker S.C."/>
            <person name="Pink R."/>
            <person name="Carter D.R.F."/>
            <person name="Collins A."/>
            <person name="Tomlin J."/>
            <person name="Gibbs M."/>
            <person name="Breuker C.J."/>
        </authorList>
    </citation>
    <scope>NUCLEOTIDE SEQUENCE</scope>
    <source>
        <tissue evidence="2">Ovary</tissue>
    </source>
</reference>
<accession>S4PXA4</accession>
<dbReference type="AlphaFoldDB" id="S4PXA4"/>
<keyword evidence="2" id="KW-0418">Kinase</keyword>
<evidence type="ECO:0000256" key="1">
    <source>
        <dbReference type="SAM" id="MobiDB-lite"/>
    </source>
</evidence>
<organism evidence="2">
    <name type="scientific">Pararge aegeria</name>
    <name type="common">speckled wood butterfly</name>
    <dbReference type="NCBI Taxonomy" id="116150"/>
    <lineage>
        <taxon>Eukaryota</taxon>
        <taxon>Metazoa</taxon>
        <taxon>Ecdysozoa</taxon>
        <taxon>Arthropoda</taxon>
        <taxon>Hexapoda</taxon>
        <taxon>Insecta</taxon>
        <taxon>Pterygota</taxon>
        <taxon>Neoptera</taxon>
        <taxon>Endopterygota</taxon>
        <taxon>Lepidoptera</taxon>
        <taxon>Glossata</taxon>
        <taxon>Ditrysia</taxon>
        <taxon>Papilionoidea</taxon>
        <taxon>Nymphalidae</taxon>
        <taxon>Satyrinae</taxon>
        <taxon>Satyrini</taxon>
        <taxon>Parargina</taxon>
        <taxon>Pararge</taxon>
    </lineage>
</organism>
<proteinExistence type="predicted"/>
<evidence type="ECO:0000313" key="2">
    <source>
        <dbReference type="EMBL" id="JAA87177.1"/>
    </source>
</evidence>
<reference evidence="2" key="1">
    <citation type="journal article" date="2013" name="BMC Genomics">
        <title>Unscrambling butterfly oogenesis.</title>
        <authorList>
            <person name="Carter J.M."/>
            <person name="Baker S.C."/>
            <person name="Pink R."/>
            <person name="Carter D.R."/>
            <person name="Collins A."/>
            <person name="Tomlin J."/>
            <person name="Gibbs M."/>
            <person name="Breuker C.J."/>
        </authorList>
    </citation>
    <scope>NUCLEOTIDE SEQUENCE</scope>
    <source>
        <tissue evidence="2">Ovary</tissue>
    </source>
</reference>
<feature type="compositionally biased region" description="Basic and acidic residues" evidence="1">
    <location>
        <begin position="127"/>
        <end position="149"/>
    </location>
</feature>
<protein>
    <submittedName>
        <fullName evidence="2">Tyrosine-protein kinase PR2</fullName>
    </submittedName>
</protein>
<dbReference type="GO" id="GO:0016301">
    <property type="term" value="F:kinase activity"/>
    <property type="evidence" value="ECO:0007669"/>
    <property type="project" value="UniProtKB-KW"/>
</dbReference>